<gene>
    <name evidence="2" type="ORF">M8T91_05405</name>
</gene>
<keyword evidence="3" id="KW-1185">Reference proteome</keyword>
<organism evidence="2 3">
    <name type="scientific">Microbulbifer spongiae</name>
    <dbReference type="NCBI Taxonomy" id="2944933"/>
    <lineage>
        <taxon>Bacteria</taxon>
        <taxon>Pseudomonadati</taxon>
        <taxon>Pseudomonadota</taxon>
        <taxon>Gammaproteobacteria</taxon>
        <taxon>Cellvibrionales</taxon>
        <taxon>Microbulbiferaceae</taxon>
        <taxon>Microbulbifer</taxon>
    </lineage>
</organism>
<proteinExistence type="predicted"/>
<dbReference type="Proteomes" id="UP001321520">
    <property type="component" value="Chromosome"/>
</dbReference>
<evidence type="ECO:0000313" key="2">
    <source>
        <dbReference type="EMBL" id="WKD50863.1"/>
    </source>
</evidence>
<evidence type="ECO:0000256" key="1">
    <source>
        <dbReference type="SAM" id="MobiDB-lite"/>
    </source>
</evidence>
<dbReference type="RefSeq" id="WP_301417570.1">
    <property type="nucleotide sequence ID" value="NZ_CP098023.1"/>
</dbReference>
<evidence type="ECO:0000313" key="3">
    <source>
        <dbReference type="Proteomes" id="UP001321520"/>
    </source>
</evidence>
<dbReference type="EMBL" id="CP098023">
    <property type="protein sequence ID" value="WKD50863.1"/>
    <property type="molecule type" value="Genomic_DNA"/>
</dbReference>
<protein>
    <submittedName>
        <fullName evidence="2">Uncharacterized protein</fullName>
    </submittedName>
</protein>
<sequence>MANRSANPVTRVPERGSPRSNMLKKRHPDRMRWRDAILDWLELYADL</sequence>
<name>A0ABY9ECW5_9GAMM</name>
<accession>A0ABY9ECW5</accession>
<feature type="region of interest" description="Disordered" evidence="1">
    <location>
        <begin position="1"/>
        <end position="26"/>
    </location>
</feature>
<reference evidence="2 3" key="1">
    <citation type="submission" date="2022-05" db="EMBL/GenBank/DDBJ databases">
        <title>Microbulbifer sp. nov., isolated from sponge.</title>
        <authorList>
            <person name="Gao L."/>
        </authorList>
    </citation>
    <scope>NUCLEOTIDE SEQUENCE [LARGE SCALE GENOMIC DNA]</scope>
    <source>
        <strain evidence="2 3">MI-G</strain>
    </source>
</reference>